<evidence type="ECO:0000313" key="2">
    <source>
        <dbReference type="Proteomes" id="UP000198855"/>
    </source>
</evidence>
<gene>
    <name evidence="1" type="ORF">SAMN05216378_3499</name>
</gene>
<dbReference type="Pfam" id="PF10844">
    <property type="entry name" value="DUF2577"/>
    <property type="match status" value="1"/>
</dbReference>
<organism evidence="1 2">
    <name type="scientific">Paenibacillus catalpae</name>
    <dbReference type="NCBI Taxonomy" id="1045775"/>
    <lineage>
        <taxon>Bacteria</taxon>
        <taxon>Bacillati</taxon>
        <taxon>Bacillota</taxon>
        <taxon>Bacilli</taxon>
        <taxon>Bacillales</taxon>
        <taxon>Paenibacillaceae</taxon>
        <taxon>Paenibacillus</taxon>
    </lineage>
</organism>
<dbReference type="InterPro" id="IPR022555">
    <property type="entry name" value="DUF2577"/>
</dbReference>
<accession>A0A1I2BEX4</accession>
<dbReference type="AlphaFoldDB" id="A0A1I2BEX4"/>
<protein>
    <recommendedName>
        <fullName evidence="3">DUF2577 domain-containing protein</fullName>
    </recommendedName>
</protein>
<dbReference type="EMBL" id="FOMT01000003">
    <property type="protein sequence ID" value="SFE54721.1"/>
    <property type="molecule type" value="Genomic_DNA"/>
</dbReference>
<dbReference type="OrthoDB" id="95576at2"/>
<dbReference type="Proteomes" id="UP000198855">
    <property type="component" value="Unassembled WGS sequence"/>
</dbReference>
<dbReference type="STRING" id="1045775.SAMN05216378_3499"/>
<keyword evidence="2" id="KW-1185">Reference proteome</keyword>
<evidence type="ECO:0000313" key="1">
    <source>
        <dbReference type="EMBL" id="SFE54721.1"/>
    </source>
</evidence>
<evidence type="ECO:0008006" key="3">
    <source>
        <dbReference type="Google" id="ProtNLM"/>
    </source>
</evidence>
<proteinExistence type="predicted"/>
<sequence>MSLGELIKQHSMKSARSLKMLELMEAEVTKDPPELEIKLKGSDRLIIPKELIVVAEHLCEVKQKVNLNAGSKTEIGKQSFDMTITQMPHPLPPPNNTPHDHPSKLEVALADRSFDMQEGEVHYINDDKKDDLLKKGDKVMVMTFEGGQKFFIIDRIVQY</sequence>
<dbReference type="RefSeq" id="WP_091187403.1">
    <property type="nucleotide sequence ID" value="NZ_FOMT01000003.1"/>
</dbReference>
<name>A0A1I2BEX4_9BACL</name>
<reference evidence="2" key="1">
    <citation type="submission" date="2016-10" db="EMBL/GenBank/DDBJ databases">
        <authorList>
            <person name="Varghese N."/>
            <person name="Submissions S."/>
        </authorList>
    </citation>
    <scope>NUCLEOTIDE SEQUENCE [LARGE SCALE GENOMIC DNA]</scope>
    <source>
        <strain evidence="2">CGMCC 1.10784</strain>
    </source>
</reference>